<dbReference type="InterPro" id="IPR002575">
    <property type="entry name" value="Aminoglycoside_PTrfase"/>
</dbReference>
<dbReference type="InterPro" id="IPR011009">
    <property type="entry name" value="Kinase-like_dom_sf"/>
</dbReference>
<dbReference type="Pfam" id="PF01636">
    <property type="entry name" value="APH"/>
    <property type="match status" value="1"/>
</dbReference>
<dbReference type="InterPro" id="IPR051678">
    <property type="entry name" value="AGP_Transferase"/>
</dbReference>
<dbReference type="Gene3D" id="3.90.1200.10">
    <property type="match status" value="1"/>
</dbReference>
<dbReference type="PANTHER" id="PTHR21310:SF55">
    <property type="entry name" value="AMINOGLYCOSIDE PHOSPHOTRANSFERASE DOMAIN-CONTAINING PROTEIN"/>
    <property type="match status" value="1"/>
</dbReference>
<dbReference type="EMBL" id="JABXXO010000014">
    <property type="protein sequence ID" value="KAF7761093.1"/>
    <property type="molecule type" value="Genomic_DNA"/>
</dbReference>
<reference evidence="2 3" key="1">
    <citation type="journal article" name="Sci. Rep.">
        <title>Telomere-to-telomere assembled and centromere annotated genomes of the two main subspecies of the button mushroom Agaricus bisporus reveal especially polymorphic chromosome ends.</title>
        <authorList>
            <person name="Sonnenberg A.S.M."/>
            <person name="Sedaghat-Telgerd N."/>
            <person name="Lavrijssen B."/>
            <person name="Ohm R.A."/>
            <person name="Hendrickx P.M."/>
            <person name="Scholtmeijer K."/>
            <person name="Baars J.J.P."/>
            <person name="van Peer A."/>
        </authorList>
    </citation>
    <scope>NUCLEOTIDE SEQUENCE [LARGE SCALE GENOMIC DNA]</scope>
    <source>
        <strain evidence="2 3">H119_p4</strain>
    </source>
</reference>
<gene>
    <name evidence="2" type="ORF">Agabi119p4_10502</name>
</gene>
<evidence type="ECO:0000259" key="1">
    <source>
        <dbReference type="Pfam" id="PF01636"/>
    </source>
</evidence>
<evidence type="ECO:0000313" key="2">
    <source>
        <dbReference type="EMBL" id="KAF7761093.1"/>
    </source>
</evidence>
<dbReference type="Proteomes" id="UP000629468">
    <property type="component" value="Unassembled WGS sequence"/>
</dbReference>
<feature type="domain" description="Aminoglycoside phosphotransferase" evidence="1">
    <location>
        <begin position="3"/>
        <end position="117"/>
    </location>
</feature>
<evidence type="ECO:0000313" key="3">
    <source>
        <dbReference type="Proteomes" id="UP000629468"/>
    </source>
</evidence>
<comment type="caution">
    <text evidence="2">The sequence shown here is derived from an EMBL/GenBank/DDBJ whole genome shotgun (WGS) entry which is preliminary data.</text>
</comment>
<accession>A0A8H7EWB0</accession>
<sequence length="168" mass="19456">MEEGFTYTIMTRMPGDVLVLQDTTPQQLRMILSEVFAVIEQIQTLRQPDDIAGQDLWAYCAGYFGAIDMFVEDVGSTVRDALLADPIRFVHTDLRMYNVLVKDGHVSGIIDWEDSGWLPSSFQVHVMRRPKIGSHADWLLYWREEHRFSDEAEVAYETSKTFLEKYPM</sequence>
<organism evidence="2 3">
    <name type="scientific">Agaricus bisporus var. burnettii</name>
    <dbReference type="NCBI Taxonomy" id="192524"/>
    <lineage>
        <taxon>Eukaryota</taxon>
        <taxon>Fungi</taxon>
        <taxon>Dikarya</taxon>
        <taxon>Basidiomycota</taxon>
        <taxon>Agaricomycotina</taxon>
        <taxon>Agaricomycetes</taxon>
        <taxon>Agaricomycetidae</taxon>
        <taxon>Agaricales</taxon>
        <taxon>Agaricineae</taxon>
        <taxon>Agaricaceae</taxon>
        <taxon>Agaricus</taxon>
    </lineage>
</organism>
<name>A0A8H7EWB0_AGABI</name>
<protein>
    <recommendedName>
        <fullName evidence="1">Aminoglycoside phosphotransferase domain-containing protein</fullName>
    </recommendedName>
</protein>
<dbReference type="AlphaFoldDB" id="A0A8H7EWB0"/>
<dbReference type="PANTHER" id="PTHR21310">
    <property type="entry name" value="AMINOGLYCOSIDE PHOSPHOTRANSFERASE-RELATED-RELATED"/>
    <property type="match status" value="1"/>
</dbReference>
<proteinExistence type="predicted"/>
<dbReference type="SUPFAM" id="SSF56112">
    <property type="entry name" value="Protein kinase-like (PK-like)"/>
    <property type="match status" value="1"/>
</dbReference>